<evidence type="ECO:0000313" key="2">
    <source>
        <dbReference type="Proteomes" id="UP001596223"/>
    </source>
</evidence>
<evidence type="ECO:0008006" key="3">
    <source>
        <dbReference type="Google" id="ProtNLM"/>
    </source>
</evidence>
<proteinExistence type="predicted"/>
<sequence length="240" mass="26838">MAAKSQAGRPERIRTGRLARHELPATFGRSVESTIQLCPTEPDTRVSRRALHLHWEAGRPVCEVVQNSGAYVQRWGSAHTSLAEPGTWIPIGSVPLSFRIDTPHGFHWVLLGCEEGELESITAPPQSVAGDVTDPPPGPRFPVGSEPHLLLQDVEDDLTRAYRMFLEWPPQLDPSTTPSELVPTRKQAILKLRAMSVNYGFRTNEHQAFNAEFLTWLVDSGNFPFEYYRMHTTMGVDVDA</sequence>
<gene>
    <name evidence="1" type="ORF">ACFP3H_12370</name>
</gene>
<protein>
    <recommendedName>
        <fullName evidence="3">FHA domain-containing protein</fullName>
    </recommendedName>
</protein>
<dbReference type="Proteomes" id="UP001596223">
    <property type="component" value="Unassembled WGS sequence"/>
</dbReference>
<evidence type="ECO:0000313" key="1">
    <source>
        <dbReference type="EMBL" id="MFC6011845.1"/>
    </source>
</evidence>
<keyword evidence="2" id="KW-1185">Reference proteome</keyword>
<organism evidence="1 2">
    <name type="scientific">Nocardia lasii</name>
    <dbReference type="NCBI Taxonomy" id="1616107"/>
    <lineage>
        <taxon>Bacteria</taxon>
        <taxon>Bacillati</taxon>
        <taxon>Actinomycetota</taxon>
        <taxon>Actinomycetes</taxon>
        <taxon>Mycobacteriales</taxon>
        <taxon>Nocardiaceae</taxon>
        <taxon>Nocardia</taxon>
    </lineage>
</organism>
<accession>A0ABW1JS65</accession>
<name>A0ABW1JS65_9NOCA</name>
<comment type="caution">
    <text evidence="1">The sequence shown here is derived from an EMBL/GenBank/DDBJ whole genome shotgun (WGS) entry which is preliminary data.</text>
</comment>
<reference evidence="2" key="1">
    <citation type="journal article" date="2019" name="Int. J. Syst. Evol. Microbiol.">
        <title>The Global Catalogue of Microorganisms (GCM) 10K type strain sequencing project: providing services to taxonomists for standard genome sequencing and annotation.</title>
        <authorList>
            <consortium name="The Broad Institute Genomics Platform"/>
            <consortium name="The Broad Institute Genome Sequencing Center for Infectious Disease"/>
            <person name="Wu L."/>
            <person name="Ma J."/>
        </authorList>
    </citation>
    <scope>NUCLEOTIDE SEQUENCE [LARGE SCALE GENOMIC DNA]</scope>
    <source>
        <strain evidence="2">CCUG 36956</strain>
    </source>
</reference>
<dbReference type="EMBL" id="JBHSQN010000007">
    <property type="protein sequence ID" value="MFC6011845.1"/>
    <property type="molecule type" value="Genomic_DNA"/>
</dbReference>
<dbReference type="RefSeq" id="WP_378604278.1">
    <property type="nucleotide sequence ID" value="NZ_JBHSQN010000007.1"/>
</dbReference>